<proteinExistence type="predicted"/>
<protein>
    <submittedName>
        <fullName evidence="5">AraC family transcriptional regulator</fullName>
    </submittedName>
</protein>
<keyword evidence="3" id="KW-0804">Transcription</keyword>
<dbReference type="InterPro" id="IPR009057">
    <property type="entry name" value="Homeodomain-like_sf"/>
</dbReference>
<dbReference type="PROSITE" id="PS01124">
    <property type="entry name" value="HTH_ARAC_FAMILY_2"/>
    <property type="match status" value="1"/>
</dbReference>
<dbReference type="InterPro" id="IPR018060">
    <property type="entry name" value="HTH_AraC"/>
</dbReference>
<dbReference type="Pfam" id="PF12833">
    <property type="entry name" value="HTH_18"/>
    <property type="match status" value="1"/>
</dbReference>
<name>A0A6M3ZM27_9BURK</name>
<evidence type="ECO:0000259" key="4">
    <source>
        <dbReference type="PROSITE" id="PS01124"/>
    </source>
</evidence>
<dbReference type="PANTHER" id="PTHR46796:SF12">
    <property type="entry name" value="HTH-TYPE DNA-BINDING TRANSCRIPTIONAL ACTIVATOR EUTR"/>
    <property type="match status" value="1"/>
</dbReference>
<dbReference type="Gene3D" id="1.10.10.60">
    <property type="entry name" value="Homeodomain-like"/>
    <property type="match status" value="1"/>
</dbReference>
<evidence type="ECO:0000313" key="6">
    <source>
        <dbReference type="Proteomes" id="UP000501648"/>
    </source>
</evidence>
<dbReference type="EMBL" id="CP008956">
    <property type="protein sequence ID" value="QJP99510.1"/>
    <property type="molecule type" value="Genomic_DNA"/>
</dbReference>
<feature type="domain" description="HTH araC/xylS-type" evidence="4">
    <location>
        <begin position="236"/>
        <end position="339"/>
    </location>
</feature>
<dbReference type="SMART" id="SM00342">
    <property type="entry name" value="HTH_ARAC"/>
    <property type="match status" value="1"/>
</dbReference>
<dbReference type="RefSeq" id="WP_017454846.1">
    <property type="nucleotide sequence ID" value="NZ_CP008956.1"/>
</dbReference>
<gene>
    <name evidence="5" type="ORF">C798_04510</name>
</gene>
<dbReference type="InterPro" id="IPR050204">
    <property type="entry name" value="AraC_XylS_family_regulators"/>
</dbReference>
<reference evidence="5 6" key="1">
    <citation type="journal article" date="2012" name="J. Bacteriol.">
        <title>Genome sequence of the pathogenic Herbaspirillum seropedicae strain Os34, isolated from rice roots.</title>
        <authorList>
            <person name="Ye W."/>
            <person name="Ye S."/>
            <person name="Liu J."/>
            <person name="Chang S."/>
            <person name="Chen M."/>
            <person name="Zhu B."/>
            <person name="Guo L."/>
            <person name="An Q."/>
        </authorList>
    </citation>
    <scope>NUCLEOTIDE SEQUENCE [LARGE SCALE GENOMIC DNA]</scope>
    <source>
        <strain evidence="5 6">Os34</strain>
    </source>
</reference>
<dbReference type="Proteomes" id="UP000501648">
    <property type="component" value="Chromosome"/>
</dbReference>
<dbReference type="AlphaFoldDB" id="A0A6M3ZM27"/>
<dbReference type="GO" id="GO:0043565">
    <property type="term" value="F:sequence-specific DNA binding"/>
    <property type="evidence" value="ECO:0007669"/>
    <property type="project" value="InterPro"/>
</dbReference>
<sequence>MPSAKSETAHRPAPWPYNSHTVHSLDDAAHSMSGWQIDMLQMSPGKLNYSLSMTQLGHIQIFRELADKPLLKRGMACPGSLVFSFVLKAQGRGWLSGRAVDPQVGLVVDGDLLPEIITPDHLDLIFIVVDRRWLSDRIGDSANEQISTGVRSFGNLSLWHEQELAVNKLLPTSMRASQAAGPGMGMGMAQVLQQVEVGEEDTSGVEELVLEALLEVLNSVRRIEPVSETGHKRLIDQARTLMLGNSLERQTMSQVAAQLGVSRRHLQTCFNSAVGIPATEFVRAERLNQVRRELVRARRSARSVSIGDVAAEWGFWHLSRFASDYRDMFGELPSETLRPHLPSSPRRATIEVPSAFTSQNG</sequence>
<evidence type="ECO:0000256" key="2">
    <source>
        <dbReference type="ARBA" id="ARBA00023125"/>
    </source>
</evidence>
<evidence type="ECO:0000256" key="1">
    <source>
        <dbReference type="ARBA" id="ARBA00023015"/>
    </source>
</evidence>
<organism evidence="5 6">
    <name type="scientific">Herbaspirillum rubrisubalbicans Os34</name>
    <dbReference type="NCBI Taxonomy" id="1235827"/>
    <lineage>
        <taxon>Bacteria</taxon>
        <taxon>Pseudomonadati</taxon>
        <taxon>Pseudomonadota</taxon>
        <taxon>Betaproteobacteria</taxon>
        <taxon>Burkholderiales</taxon>
        <taxon>Oxalobacteraceae</taxon>
        <taxon>Herbaspirillum</taxon>
    </lineage>
</organism>
<dbReference type="SUPFAM" id="SSF46689">
    <property type="entry name" value="Homeodomain-like"/>
    <property type="match status" value="1"/>
</dbReference>
<evidence type="ECO:0000256" key="3">
    <source>
        <dbReference type="ARBA" id="ARBA00023163"/>
    </source>
</evidence>
<keyword evidence="1" id="KW-0805">Transcription regulation</keyword>
<keyword evidence="2" id="KW-0238">DNA-binding</keyword>
<evidence type="ECO:0000313" key="5">
    <source>
        <dbReference type="EMBL" id="QJP99510.1"/>
    </source>
</evidence>
<dbReference type="GO" id="GO:0003700">
    <property type="term" value="F:DNA-binding transcription factor activity"/>
    <property type="evidence" value="ECO:0007669"/>
    <property type="project" value="InterPro"/>
</dbReference>
<accession>A0A6M3ZM27</accession>
<dbReference type="PANTHER" id="PTHR46796">
    <property type="entry name" value="HTH-TYPE TRANSCRIPTIONAL ACTIVATOR RHAS-RELATED"/>
    <property type="match status" value="1"/>
</dbReference>